<dbReference type="SUPFAM" id="SSF47413">
    <property type="entry name" value="lambda repressor-like DNA-binding domains"/>
    <property type="match status" value="1"/>
</dbReference>
<name>A0ABS5Y764_9CYAN</name>
<evidence type="ECO:0000313" key="1">
    <source>
        <dbReference type="EMBL" id="MBT9313655.1"/>
    </source>
</evidence>
<keyword evidence="2" id="KW-1185">Reference proteome</keyword>
<reference evidence="1 2" key="1">
    <citation type="journal article" date="2021" name="Mar. Drugs">
        <title>Genome Reduction and Secondary Metabolism of the Marine Sponge-Associated Cyanobacterium Leptothoe.</title>
        <authorList>
            <person name="Konstantinou D."/>
            <person name="Popin R.V."/>
            <person name="Fewer D.P."/>
            <person name="Sivonen K."/>
            <person name="Gkelis S."/>
        </authorList>
    </citation>
    <scope>NUCLEOTIDE SEQUENCE [LARGE SCALE GENOMIC DNA]</scope>
    <source>
        <strain evidence="1 2">TAU-MAC 1615</strain>
    </source>
</reference>
<dbReference type="Proteomes" id="UP001196661">
    <property type="component" value="Unassembled WGS sequence"/>
</dbReference>
<gene>
    <name evidence="1" type="ORF">IXB28_15690</name>
</gene>
<proteinExistence type="predicted"/>
<protein>
    <submittedName>
        <fullName evidence="1">Helix-turn-helix transcriptional regulator</fullName>
    </submittedName>
</protein>
<dbReference type="Gene3D" id="1.10.260.40">
    <property type="entry name" value="lambda repressor-like DNA-binding domains"/>
    <property type="match status" value="1"/>
</dbReference>
<dbReference type="InterPro" id="IPR001387">
    <property type="entry name" value="Cro/C1-type_HTH"/>
</dbReference>
<dbReference type="CDD" id="cd00093">
    <property type="entry name" value="HTH_XRE"/>
    <property type="match status" value="1"/>
</dbReference>
<dbReference type="RefSeq" id="WP_215619543.1">
    <property type="nucleotide sequence ID" value="NZ_JADOER010000015.1"/>
</dbReference>
<sequence length="80" mass="8805">MTKAGEALKHVMAQYAITQTHLAETMGIDCSTVNQWVDESQDPWADSVPEILAALETLNLTAAYVFLSMYLQPSKTTQDA</sequence>
<dbReference type="EMBL" id="JADOER010000015">
    <property type="protein sequence ID" value="MBT9313655.1"/>
    <property type="molecule type" value="Genomic_DNA"/>
</dbReference>
<dbReference type="InterPro" id="IPR010982">
    <property type="entry name" value="Lambda_DNA-bd_dom_sf"/>
</dbReference>
<organism evidence="1 2">
    <name type="scientific">Leptothoe kymatousa TAU-MAC 1615</name>
    <dbReference type="NCBI Taxonomy" id="2364775"/>
    <lineage>
        <taxon>Bacteria</taxon>
        <taxon>Bacillati</taxon>
        <taxon>Cyanobacteriota</taxon>
        <taxon>Cyanophyceae</taxon>
        <taxon>Nodosilineales</taxon>
        <taxon>Cymatolegaceae</taxon>
        <taxon>Leptothoe</taxon>
        <taxon>Leptothoe kymatousa</taxon>
    </lineage>
</organism>
<comment type="caution">
    <text evidence="1">The sequence shown here is derived from an EMBL/GenBank/DDBJ whole genome shotgun (WGS) entry which is preliminary data.</text>
</comment>
<evidence type="ECO:0000313" key="2">
    <source>
        <dbReference type="Proteomes" id="UP001196661"/>
    </source>
</evidence>
<accession>A0ABS5Y764</accession>